<name>A0A8H4QHE1_9AGAR</name>
<reference evidence="1 2" key="1">
    <citation type="submission" date="2019-12" db="EMBL/GenBank/DDBJ databases">
        <authorList>
            <person name="Floudas D."/>
            <person name="Bentzer J."/>
            <person name="Ahren D."/>
            <person name="Johansson T."/>
            <person name="Persson P."/>
            <person name="Tunlid A."/>
        </authorList>
    </citation>
    <scope>NUCLEOTIDE SEQUENCE [LARGE SCALE GENOMIC DNA]</scope>
    <source>
        <strain evidence="1 2">CBS 102.39</strain>
    </source>
</reference>
<protein>
    <submittedName>
        <fullName evidence="1">Uncharacterized protein</fullName>
    </submittedName>
</protein>
<accession>A0A8H4QHE1</accession>
<dbReference type="Pfam" id="PF20174">
    <property type="entry name" value="DUF6540"/>
    <property type="match status" value="1"/>
</dbReference>
<dbReference type="InterPro" id="IPR046670">
    <property type="entry name" value="DUF6540"/>
</dbReference>
<gene>
    <name evidence="1" type="ORF">D9613_007158</name>
</gene>
<keyword evidence="2" id="KW-1185">Reference proteome</keyword>
<evidence type="ECO:0000313" key="1">
    <source>
        <dbReference type="EMBL" id="KAF4611087.1"/>
    </source>
</evidence>
<organism evidence="1 2">
    <name type="scientific">Agrocybe pediades</name>
    <dbReference type="NCBI Taxonomy" id="84607"/>
    <lineage>
        <taxon>Eukaryota</taxon>
        <taxon>Fungi</taxon>
        <taxon>Dikarya</taxon>
        <taxon>Basidiomycota</taxon>
        <taxon>Agaricomycotina</taxon>
        <taxon>Agaricomycetes</taxon>
        <taxon>Agaricomycetidae</taxon>
        <taxon>Agaricales</taxon>
        <taxon>Agaricineae</taxon>
        <taxon>Strophariaceae</taxon>
        <taxon>Agrocybe</taxon>
    </lineage>
</organism>
<evidence type="ECO:0000313" key="2">
    <source>
        <dbReference type="Proteomes" id="UP000521872"/>
    </source>
</evidence>
<sequence length="174" mass="19001">MSKQTLEPVTFPKDIIALGLTIRYPTDGSPGTYHWLIWVSEDGVSGTCAHATNDTGAFTFEKKCENIGTSRNNLSALIQIGSLRGTHSVDEHDVVEILEKVPMKSPAGSEDEHVRFTCRIWIREAVRVLNSAGIIACGDVNALEEECKAHADANREAVELGKGKVVFVVSKYSK</sequence>
<dbReference type="EMBL" id="JAACJL010000058">
    <property type="protein sequence ID" value="KAF4611087.1"/>
    <property type="molecule type" value="Genomic_DNA"/>
</dbReference>
<proteinExistence type="predicted"/>
<dbReference type="AlphaFoldDB" id="A0A8H4QHE1"/>
<dbReference type="Proteomes" id="UP000521872">
    <property type="component" value="Unassembled WGS sequence"/>
</dbReference>
<comment type="caution">
    <text evidence="1">The sequence shown here is derived from an EMBL/GenBank/DDBJ whole genome shotgun (WGS) entry which is preliminary data.</text>
</comment>